<evidence type="ECO:0000313" key="10">
    <source>
        <dbReference type="EMBL" id="RDK92044.1"/>
    </source>
</evidence>
<organism evidence="10 11">
    <name type="scientific">Enterobacillus tribolii</name>
    <dbReference type="NCBI Taxonomy" id="1487935"/>
    <lineage>
        <taxon>Bacteria</taxon>
        <taxon>Pseudomonadati</taxon>
        <taxon>Pseudomonadota</taxon>
        <taxon>Gammaproteobacteria</taxon>
        <taxon>Enterobacterales</taxon>
        <taxon>Hafniaceae</taxon>
        <taxon>Enterobacillus</taxon>
    </lineage>
</organism>
<keyword evidence="11" id="KW-1185">Reference proteome</keyword>
<comment type="caution">
    <text evidence="10">The sequence shown here is derived from an EMBL/GenBank/DDBJ whole genome shotgun (WGS) entry which is preliminary data.</text>
</comment>
<reference evidence="10 11" key="1">
    <citation type="submission" date="2018-07" db="EMBL/GenBank/DDBJ databases">
        <title>Genomic Encyclopedia of Type Strains, Phase IV (KMG-IV): sequencing the most valuable type-strain genomes for metagenomic binning, comparative biology and taxonomic classification.</title>
        <authorList>
            <person name="Goeker M."/>
        </authorList>
    </citation>
    <scope>NUCLEOTIDE SEQUENCE [LARGE SCALE GENOMIC DNA]</scope>
    <source>
        <strain evidence="10 11">DSM 103736</strain>
    </source>
</reference>
<dbReference type="Pfam" id="PF00149">
    <property type="entry name" value="Metallophos"/>
    <property type="match status" value="1"/>
</dbReference>
<dbReference type="EMBL" id="QRAP01000004">
    <property type="protein sequence ID" value="RDK92044.1"/>
    <property type="molecule type" value="Genomic_DNA"/>
</dbReference>
<dbReference type="InterPro" id="IPR026843">
    <property type="entry name" value="SbcD_C"/>
</dbReference>
<evidence type="ECO:0000256" key="5">
    <source>
        <dbReference type="ARBA" id="ARBA00022801"/>
    </source>
</evidence>
<evidence type="ECO:0000313" key="11">
    <source>
        <dbReference type="Proteomes" id="UP000254848"/>
    </source>
</evidence>
<evidence type="ECO:0000259" key="8">
    <source>
        <dbReference type="Pfam" id="PF00149"/>
    </source>
</evidence>
<proteinExistence type="inferred from homology"/>
<sequence>MSTQPALRLIHTSDWHLGQYFYSKSRAPEHHAFLHWLIEQVKAHQVDAVIVAGDVFDTGAPPSYARELYNRFVVELRETGCQLVVLGGNHDSVATLNESRDLLACLNTRVIASSAGDENEQVLTLTRRDGTPGALLCAVPYLRPRDIQRSRAGESAQEKQEALTEAIRAHYAQLYALAQQRRETLGAALPIVATGHLTTLGASTSESVRDIYIGSLDAFPAGAFPPADYIALGHIHRPQAVVKDGHIRYSGSPIALSFDELGSEKSVCLVTLTPGEAAEVTLLPVPVYQPMRLIKGDIAQIEQQLSAFADYRGERPVWLDVEINSDAYLSEVQKRIQQQSEGLPVEIILLRRSKAQRANVLERQEKETLSELSVDDVFERRLALETDGDEGLHDRIRRTFRTVVHELEQELRQTEEDKA</sequence>
<gene>
    <name evidence="7" type="primary">sbcD</name>
    <name evidence="10" type="ORF">C8D90_104198</name>
</gene>
<dbReference type="PANTHER" id="PTHR30337:SF0">
    <property type="entry name" value="NUCLEASE SBCCD SUBUNIT D"/>
    <property type="match status" value="1"/>
</dbReference>
<evidence type="ECO:0000256" key="2">
    <source>
        <dbReference type="ARBA" id="ARBA00011322"/>
    </source>
</evidence>
<dbReference type="Pfam" id="PF12320">
    <property type="entry name" value="SbcD_C"/>
    <property type="match status" value="1"/>
</dbReference>
<feature type="domain" description="Nuclease SbcCD subunit D C-terminal" evidence="9">
    <location>
        <begin position="287"/>
        <end position="385"/>
    </location>
</feature>
<comment type="subunit">
    <text evidence="2 7">Heterodimer of SbcC and SbcD.</text>
</comment>
<evidence type="ECO:0000256" key="6">
    <source>
        <dbReference type="ARBA" id="ARBA00022839"/>
    </source>
</evidence>
<keyword evidence="7" id="KW-0233">DNA recombination</keyword>
<dbReference type="Gene3D" id="3.60.21.10">
    <property type="match status" value="1"/>
</dbReference>
<dbReference type="InterPro" id="IPR029052">
    <property type="entry name" value="Metallo-depent_PP-like"/>
</dbReference>
<dbReference type="GO" id="GO:0008408">
    <property type="term" value="F:3'-5' exonuclease activity"/>
    <property type="evidence" value="ECO:0007669"/>
    <property type="project" value="InterPro"/>
</dbReference>
<dbReference type="PANTHER" id="PTHR30337">
    <property type="entry name" value="COMPONENT OF ATP-DEPENDENT DSDNA EXONUCLEASE"/>
    <property type="match status" value="1"/>
</dbReference>
<keyword evidence="6 7" id="KW-0269">Exonuclease</keyword>
<keyword evidence="7" id="KW-0255">Endonuclease</keyword>
<evidence type="ECO:0000256" key="1">
    <source>
        <dbReference type="ARBA" id="ARBA00010555"/>
    </source>
</evidence>
<dbReference type="GO" id="GO:0006260">
    <property type="term" value="P:DNA replication"/>
    <property type="evidence" value="ECO:0007669"/>
    <property type="project" value="UniProtKB-KW"/>
</dbReference>
<dbReference type="SUPFAM" id="SSF56300">
    <property type="entry name" value="Metallo-dependent phosphatases"/>
    <property type="match status" value="1"/>
</dbReference>
<evidence type="ECO:0000256" key="4">
    <source>
        <dbReference type="ARBA" id="ARBA00022722"/>
    </source>
</evidence>
<dbReference type="Proteomes" id="UP000254848">
    <property type="component" value="Unassembled WGS sequence"/>
</dbReference>
<keyword evidence="7" id="KW-0235">DNA replication</keyword>
<dbReference type="Gene3D" id="3.30.160.720">
    <property type="match status" value="1"/>
</dbReference>
<comment type="function">
    <text evidence="7">SbcCD cleaves DNA hairpin structures. These structures can inhibit DNA replication and are intermediates in certain DNA recombination reactions. The complex acts as a 3'-&gt;5' double strand exonuclease that can open hairpins. It also has a 5' single-strand endonuclease activity.</text>
</comment>
<accession>A0A370QS07</accession>
<keyword evidence="5 7" id="KW-0378">Hydrolase</keyword>
<keyword evidence="4 7" id="KW-0540">Nuclease</keyword>
<name>A0A370QS07_9GAMM</name>
<dbReference type="NCBIfam" id="TIGR00619">
    <property type="entry name" value="sbcd"/>
    <property type="match status" value="1"/>
</dbReference>
<dbReference type="GO" id="GO:0006310">
    <property type="term" value="P:DNA recombination"/>
    <property type="evidence" value="ECO:0007669"/>
    <property type="project" value="UniProtKB-KW"/>
</dbReference>
<evidence type="ECO:0000256" key="3">
    <source>
        <dbReference type="ARBA" id="ARBA00013365"/>
    </source>
</evidence>
<evidence type="ECO:0000256" key="7">
    <source>
        <dbReference type="RuleBase" id="RU363069"/>
    </source>
</evidence>
<dbReference type="AlphaFoldDB" id="A0A370QS07"/>
<comment type="similarity">
    <text evidence="1 7">Belongs to the SbcD family.</text>
</comment>
<evidence type="ECO:0000259" key="9">
    <source>
        <dbReference type="Pfam" id="PF12320"/>
    </source>
</evidence>
<dbReference type="InterPro" id="IPR041796">
    <property type="entry name" value="Mre11_N"/>
</dbReference>
<protein>
    <recommendedName>
        <fullName evidence="3 7">Nuclease SbcCD subunit D</fullName>
    </recommendedName>
</protein>
<dbReference type="GO" id="GO:0004519">
    <property type="term" value="F:endonuclease activity"/>
    <property type="evidence" value="ECO:0007669"/>
    <property type="project" value="UniProtKB-KW"/>
</dbReference>
<dbReference type="NCBIfam" id="NF008206">
    <property type="entry name" value="PRK10966.1"/>
    <property type="match status" value="1"/>
</dbReference>
<dbReference type="InterPro" id="IPR050535">
    <property type="entry name" value="DNA_Repair-Maintenance_Comp"/>
</dbReference>
<feature type="domain" description="Calcineurin-like phosphoesterase" evidence="8">
    <location>
        <begin position="7"/>
        <end position="237"/>
    </location>
</feature>
<dbReference type="InterPro" id="IPR004593">
    <property type="entry name" value="SbcD"/>
</dbReference>
<dbReference type="InterPro" id="IPR004843">
    <property type="entry name" value="Calcineurin-like_PHP"/>
</dbReference>
<dbReference type="CDD" id="cd00840">
    <property type="entry name" value="MPP_Mre11_N"/>
    <property type="match status" value="1"/>
</dbReference>